<proteinExistence type="predicted"/>
<dbReference type="EMBL" id="MN739902">
    <property type="protein sequence ID" value="QHT76793.1"/>
    <property type="molecule type" value="Genomic_DNA"/>
</dbReference>
<dbReference type="AlphaFoldDB" id="A0A6C0H9X5"/>
<name>A0A6C0H9X5_9ZZZZ</name>
<evidence type="ECO:0000313" key="1">
    <source>
        <dbReference type="EMBL" id="QHT76793.1"/>
    </source>
</evidence>
<reference evidence="1" key="1">
    <citation type="journal article" date="2020" name="Nature">
        <title>Giant virus diversity and host interactions through global metagenomics.</title>
        <authorList>
            <person name="Schulz F."/>
            <person name="Roux S."/>
            <person name="Paez-Espino D."/>
            <person name="Jungbluth S."/>
            <person name="Walsh D.A."/>
            <person name="Denef V.J."/>
            <person name="McMahon K.D."/>
            <person name="Konstantinidis K.T."/>
            <person name="Eloe-Fadrosh E.A."/>
            <person name="Kyrpides N.C."/>
            <person name="Woyke T."/>
        </authorList>
    </citation>
    <scope>NUCLEOTIDE SEQUENCE</scope>
    <source>
        <strain evidence="1">GVMAG-M-3300023179-82</strain>
    </source>
</reference>
<protein>
    <submittedName>
        <fullName evidence="1">Uncharacterized protein</fullName>
    </submittedName>
</protein>
<organism evidence="1">
    <name type="scientific">viral metagenome</name>
    <dbReference type="NCBI Taxonomy" id="1070528"/>
    <lineage>
        <taxon>unclassified sequences</taxon>
        <taxon>metagenomes</taxon>
        <taxon>organismal metagenomes</taxon>
    </lineage>
</organism>
<accession>A0A6C0H9X5</accession>
<sequence length="31" mass="3539">MIINMSIIKLIICIINKVTNLSNINNKQIII</sequence>